<dbReference type="InterPro" id="IPR005123">
    <property type="entry name" value="Oxoglu/Fe-dep_dioxygenase_dom"/>
</dbReference>
<proteinExistence type="inferred from homology"/>
<gene>
    <name evidence="3" type="ORF">PECAL_4P05850</name>
</gene>
<dbReference type="OrthoDB" id="407077at2759"/>
<keyword evidence="4" id="KW-1185">Reference proteome</keyword>
<comment type="similarity">
    <text evidence="1">Belongs to the iron/ascorbate-dependent oxidoreductase family.</text>
</comment>
<dbReference type="PROSITE" id="PS51471">
    <property type="entry name" value="FE2OG_OXY"/>
    <property type="match status" value="1"/>
</dbReference>
<dbReference type="Gene3D" id="2.60.120.620">
    <property type="entry name" value="q2cbj1_9rhob like domain"/>
    <property type="match status" value="1"/>
</dbReference>
<keyword evidence="1" id="KW-0560">Oxidoreductase</keyword>
<dbReference type="Proteomes" id="UP000789595">
    <property type="component" value="Unassembled WGS sequence"/>
</dbReference>
<evidence type="ECO:0000313" key="3">
    <source>
        <dbReference type="EMBL" id="CAH0373394.1"/>
    </source>
</evidence>
<dbReference type="GO" id="GO:0046872">
    <property type="term" value="F:metal ion binding"/>
    <property type="evidence" value="ECO:0007669"/>
    <property type="project" value="UniProtKB-KW"/>
</dbReference>
<dbReference type="AlphaFoldDB" id="A0A8J2SUL2"/>
<organism evidence="3 4">
    <name type="scientific">Pelagomonas calceolata</name>
    <dbReference type="NCBI Taxonomy" id="35677"/>
    <lineage>
        <taxon>Eukaryota</taxon>
        <taxon>Sar</taxon>
        <taxon>Stramenopiles</taxon>
        <taxon>Ochrophyta</taxon>
        <taxon>Pelagophyceae</taxon>
        <taxon>Pelagomonadales</taxon>
        <taxon>Pelagomonadaceae</taxon>
        <taxon>Pelagomonas</taxon>
    </lineage>
</organism>
<dbReference type="EMBL" id="CAKKNE010000004">
    <property type="protein sequence ID" value="CAH0373394.1"/>
    <property type="molecule type" value="Genomic_DNA"/>
</dbReference>
<keyword evidence="1" id="KW-0408">Iron</keyword>
<reference evidence="3" key="1">
    <citation type="submission" date="2021-11" db="EMBL/GenBank/DDBJ databases">
        <authorList>
            <consortium name="Genoscope - CEA"/>
            <person name="William W."/>
        </authorList>
    </citation>
    <scope>NUCLEOTIDE SEQUENCE</scope>
</reference>
<dbReference type="GO" id="GO:0016491">
    <property type="term" value="F:oxidoreductase activity"/>
    <property type="evidence" value="ECO:0007669"/>
    <property type="project" value="UniProtKB-KW"/>
</dbReference>
<accession>A0A8J2SUL2</accession>
<evidence type="ECO:0000313" key="4">
    <source>
        <dbReference type="Proteomes" id="UP000789595"/>
    </source>
</evidence>
<name>A0A8J2SUL2_9STRA</name>
<comment type="caution">
    <text evidence="3">The sequence shown here is derived from an EMBL/GenBank/DDBJ whole genome shotgun (WGS) entry which is preliminary data.</text>
</comment>
<evidence type="ECO:0000256" key="1">
    <source>
        <dbReference type="RuleBase" id="RU003682"/>
    </source>
</evidence>
<sequence length="315" mass="34330">MLQLQQTRRYSVLAAAPPPIAAPPPNTWSPEQRAADLVAATASRATSAASVATAPVVLLTQGDASFVEHADGRKEWVQRAEDDWRATLRGYLNKAAMDDDDASEDPTTIVKQALKDWREGHAVVLRRLLSPKAVAEVHACARDCLDGGWGTIRRRSVGLPDGSVFPQQTHARLSKHFRERCPRAWAALWRGIAGVDWGTWPRFSGDAAVRGAFKQADYLLYQGGDSVGWHDHYGESLLFCVVLLSGDFEGGDFSYKPLDGGGAVDVELAAGDVVVCPSEMEHRVGAVSRGTRASLNVDFWDVDAAADRRSAFDRY</sequence>
<evidence type="ECO:0000259" key="2">
    <source>
        <dbReference type="PROSITE" id="PS51471"/>
    </source>
</evidence>
<keyword evidence="1" id="KW-0479">Metal-binding</keyword>
<feature type="domain" description="Fe2OG dioxygenase" evidence="2">
    <location>
        <begin position="212"/>
        <end position="303"/>
    </location>
</feature>
<protein>
    <recommendedName>
        <fullName evidence="2">Fe2OG dioxygenase domain-containing protein</fullName>
    </recommendedName>
</protein>